<keyword evidence="2" id="KW-0479">Metal-binding</keyword>
<comment type="similarity">
    <text evidence="1">Belongs to the glycosyl hydrolase 38 family.</text>
</comment>
<reference evidence="6" key="1">
    <citation type="journal article" date="2020" name="mSystems">
        <title>Genome- and Community-Level Interaction Insights into Carbon Utilization and Element Cycling Functions of Hydrothermarchaeota in Hydrothermal Sediment.</title>
        <authorList>
            <person name="Zhou Z."/>
            <person name="Liu Y."/>
            <person name="Xu W."/>
            <person name="Pan J."/>
            <person name="Luo Z.H."/>
            <person name="Li M."/>
        </authorList>
    </citation>
    <scope>NUCLEOTIDE SEQUENCE [LARGE SCALE GENOMIC DNA]</scope>
    <source>
        <strain evidence="6">SpSt-1121</strain>
    </source>
</reference>
<dbReference type="PANTHER" id="PTHR46017">
    <property type="entry name" value="ALPHA-MANNOSIDASE 2C1"/>
    <property type="match status" value="1"/>
</dbReference>
<organism evidence="6">
    <name type="scientific">Ignisphaera aggregans</name>
    <dbReference type="NCBI Taxonomy" id="334771"/>
    <lineage>
        <taxon>Archaea</taxon>
        <taxon>Thermoproteota</taxon>
        <taxon>Thermoprotei</taxon>
        <taxon>Desulfurococcales</taxon>
        <taxon>Desulfurococcaceae</taxon>
        <taxon>Ignisphaera</taxon>
    </lineage>
</organism>
<dbReference type="InterPro" id="IPR028995">
    <property type="entry name" value="Glyco_hydro_57/38_cen_sf"/>
</dbReference>
<dbReference type="GO" id="GO:0030246">
    <property type="term" value="F:carbohydrate binding"/>
    <property type="evidence" value="ECO:0007669"/>
    <property type="project" value="InterPro"/>
</dbReference>
<keyword evidence="4" id="KW-0326">Glycosidase</keyword>
<comment type="caution">
    <text evidence="6">The sequence shown here is derived from an EMBL/GenBank/DDBJ whole genome shotgun (WGS) entry which is preliminary data.</text>
</comment>
<feature type="domain" description="Glycoside hydrolase family 38 central" evidence="5">
    <location>
        <begin position="538"/>
        <end position="616"/>
    </location>
</feature>
<dbReference type="GO" id="GO:0009313">
    <property type="term" value="P:oligosaccharide catabolic process"/>
    <property type="evidence" value="ECO:0007669"/>
    <property type="project" value="TreeGrafter"/>
</dbReference>
<dbReference type="FunFam" id="3.20.110.10:FF:000002">
    <property type="entry name" value="alpha-mannosidase 2C1 isoform X1"/>
    <property type="match status" value="1"/>
</dbReference>
<dbReference type="Gene3D" id="3.20.110.10">
    <property type="entry name" value="Glycoside hydrolase 38, N terminal domain"/>
    <property type="match status" value="1"/>
</dbReference>
<dbReference type="SMART" id="SM00872">
    <property type="entry name" value="Alpha-mann_mid"/>
    <property type="match status" value="1"/>
</dbReference>
<accession>A0A7C5TIQ9</accession>
<dbReference type="GO" id="GO:0004559">
    <property type="term" value="F:alpha-mannosidase activity"/>
    <property type="evidence" value="ECO:0007669"/>
    <property type="project" value="InterPro"/>
</dbReference>
<dbReference type="InterPro" id="IPR011682">
    <property type="entry name" value="Glyco_hydro_38_C"/>
</dbReference>
<dbReference type="GO" id="GO:0006013">
    <property type="term" value="P:mannose metabolic process"/>
    <property type="evidence" value="ECO:0007669"/>
    <property type="project" value="InterPro"/>
</dbReference>
<dbReference type="SUPFAM" id="SSF88688">
    <property type="entry name" value="Families 57/38 glycoside transferase middle domain"/>
    <property type="match status" value="1"/>
</dbReference>
<dbReference type="InterPro" id="IPR011330">
    <property type="entry name" value="Glyco_hydro/deAcase_b/a-brl"/>
</dbReference>
<gene>
    <name evidence="6" type="ORF">ENM84_00155</name>
</gene>
<dbReference type="GO" id="GO:0046872">
    <property type="term" value="F:metal ion binding"/>
    <property type="evidence" value="ECO:0007669"/>
    <property type="project" value="UniProtKB-KW"/>
</dbReference>
<dbReference type="SUPFAM" id="SSF88713">
    <property type="entry name" value="Glycoside hydrolase/deacetylase"/>
    <property type="match status" value="1"/>
</dbReference>
<dbReference type="AlphaFoldDB" id="A0A7C5TIQ9"/>
<dbReference type="InterPro" id="IPR027291">
    <property type="entry name" value="Glyco_hydro_38_N_sf"/>
</dbReference>
<dbReference type="Gene3D" id="1.20.1270.50">
    <property type="entry name" value="Glycoside hydrolase family 38, central domain"/>
    <property type="match status" value="1"/>
</dbReference>
<keyword evidence="3" id="KW-0378">Hydrolase</keyword>
<dbReference type="Pfam" id="PF09261">
    <property type="entry name" value="Alpha-mann_mid"/>
    <property type="match status" value="1"/>
</dbReference>
<dbReference type="Pfam" id="PF01074">
    <property type="entry name" value="Glyco_hydro_38N"/>
    <property type="match status" value="1"/>
</dbReference>
<dbReference type="InterPro" id="IPR011013">
    <property type="entry name" value="Gal_mutarotase_sf_dom"/>
</dbReference>
<evidence type="ECO:0000256" key="4">
    <source>
        <dbReference type="ARBA" id="ARBA00023295"/>
    </source>
</evidence>
<dbReference type="FunFam" id="1.20.1270.50:FF:000004">
    <property type="entry name" value="alpha-mannosidase 2C1 isoform X1"/>
    <property type="match status" value="1"/>
</dbReference>
<dbReference type="SUPFAM" id="SSF74650">
    <property type="entry name" value="Galactose mutarotase-like"/>
    <property type="match status" value="1"/>
</dbReference>
<name>A0A7C5TIQ9_9CREN</name>
<sequence length="1057" mass="121565">MYSVEVGYMDLRDVERRVFDIMASSVIRIVPVISWYLDGKDVKLPVAVECEPSKLFTFRTRITVPNKSFDSSTWFLKVVLQGNALLKVDGEPYGGIDEAHTYIPIESGDHEIELRISPRTMFGFHRWYMGFENSYLVEVEWNVIRLGLRILALLSYIEQLPREDPVRKDVEMLLYKIMSDIRVVPAVWQITTLISLIYERPLAQYFNRRDLRNPYGDYLYISGVYGVGILKGYMKEPEANYTSIDAVIAISRKIEKSLFDELRKISEKYGKAGVLYIAGHSHIDAAWLWPRSETIEKSIRTFSTIIRLLKEYPRFTYVQSSAQYYEWIEKLEPKLFEEIKKLIEDGKWIIVGGMWVESDVQLVDGESLARQFLYGQRYFLSKFGKIAKIGWIPDSFGFAASLPQIMKKSGIEVFVTHKVMWNDTNEFPLHSFIWRGVDGSEIPVQILVTGYNEPLTPLSIEKHWAIYKNKDIVPFLVYSYGYGDGGGGPTREMLEYVDLINIMPKIPSVRYFNEGEYIEALKKYLEKMPIWNDELYVEIHRGTYTTNLPVKEYMARAEIAIREYEAIATIAEILKVSKYNKEDIDELWKLVLFNQFHDVIPGSSIKEVYDDSINDLSKVIEKSNIAFKNYAKSIISSAKSIDRGVAVFNILPWRRKDIVKVDKVGKLPEDVECQEDIDGYYIYVEAPPTGYTVYRYTEKSCKASEGVKVYEQQDGIVMENEYISLKIDYSSGNISSLKLKKEGIEMLSAPSNRLVAHIDRPGRWDAWDVTDEFLAQGEDMKLIEKPVIAVKGPLVACVDVNRGIGLSTIKQSICLYKDSPVIEVKNKIVWKEKSLLIKAWFETTLNSKKAVYDIPYGVIERSTSRETSWEKARFEVPAVRWAEIYDDKAGLAIIAPSRHGYTAIGNKIALSLIRSPMFPNPWSDLGEFETIYYIYPHIGDYSKANLAKTALEKMFRLKLIEDVESSTKTFSLFNIEPDGIVFGAFKKSENGNGYILRIFNPYKVVKTVTIRFSKQLTKAVETNIIETETYRELNIVDGNTLEIEMKPLEIKTLLISI</sequence>
<evidence type="ECO:0000259" key="5">
    <source>
        <dbReference type="SMART" id="SM00872"/>
    </source>
</evidence>
<dbReference type="Pfam" id="PF17677">
    <property type="entry name" value="Glyco_hydro38C2"/>
    <property type="match status" value="1"/>
</dbReference>
<dbReference type="InterPro" id="IPR037094">
    <property type="entry name" value="Glyco_hydro_38_cen_sf"/>
</dbReference>
<dbReference type="PANTHER" id="PTHR46017:SF1">
    <property type="entry name" value="ALPHA-MANNOSIDASE 2C1"/>
    <property type="match status" value="1"/>
</dbReference>
<evidence type="ECO:0000256" key="1">
    <source>
        <dbReference type="ARBA" id="ARBA00009792"/>
    </source>
</evidence>
<dbReference type="EMBL" id="DRZI01000006">
    <property type="protein sequence ID" value="HHP81053.1"/>
    <property type="molecule type" value="Genomic_DNA"/>
</dbReference>
<dbReference type="InterPro" id="IPR000602">
    <property type="entry name" value="Glyco_hydro_38_N"/>
</dbReference>
<evidence type="ECO:0000256" key="3">
    <source>
        <dbReference type="ARBA" id="ARBA00022801"/>
    </source>
</evidence>
<dbReference type="Pfam" id="PF07748">
    <property type="entry name" value="Glyco_hydro_38C"/>
    <property type="match status" value="1"/>
</dbReference>
<dbReference type="CDD" id="cd10789">
    <property type="entry name" value="GH38N_AMII_ER_cytosolic"/>
    <property type="match status" value="1"/>
</dbReference>
<dbReference type="InterPro" id="IPR015341">
    <property type="entry name" value="Glyco_hydro_38_cen"/>
</dbReference>
<dbReference type="InterPro" id="IPR041147">
    <property type="entry name" value="GH38_C"/>
</dbReference>
<proteinExistence type="inferred from homology"/>
<evidence type="ECO:0000313" key="6">
    <source>
        <dbReference type="EMBL" id="HHP81053.1"/>
    </source>
</evidence>
<dbReference type="Gene3D" id="2.60.40.2220">
    <property type="match status" value="1"/>
</dbReference>
<dbReference type="Gene3D" id="2.70.98.30">
    <property type="entry name" value="Golgi alpha-mannosidase II, domain 4"/>
    <property type="match status" value="1"/>
</dbReference>
<evidence type="ECO:0000256" key="2">
    <source>
        <dbReference type="ARBA" id="ARBA00022723"/>
    </source>
</evidence>
<protein>
    <submittedName>
        <fullName evidence="6">Alpha-mannosidase</fullName>
    </submittedName>
</protein>